<dbReference type="InterPro" id="IPR013763">
    <property type="entry name" value="Cyclin-like_dom"/>
</dbReference>
<comment type="similarity">
    <text evidence="1">Belongs to the cyclin family. Cyclin AB subfamily.</text>
</comment>
<dbReference type="PIRSF" id="PIRSF001771">
    <property type="entry name" value="Cyclin_A_B_D_E"/>
    <property type="match status" value="1"/>
</dbReference>
<dbReference type="InterPro" id="IPR036915">
    <property type="entry name" value="Cyclin-like_sf"/>
</dbReference>
<keyword evidence="2" id="KW-0132">Cell division</keyword>
<protein>
    <recommendedName>
        <fullName evidence="10">Cyclin N-terminal domain-containing protein</fullName>
    </recommendedName>
</protein>
<evidence type="ECO:0000256" key="3">
    <source>
        <dbReference type="ARBA" id="ARBA00023127"/>
    </source>
</evidence>
<keyword evidence="9" id="KW-1185">Reference proteome</keyword>
<dbReference type="Proteomes" id="UP000036987">
    <property type="component" value="Unassembled WGS sequence"/>
</dbReference>
<dbReference type="GO" id="GO:0000307">
    <property type="term" value="C:cyclin-dependent protein kinase holoenzyme complex"/>
    <property type="evidence" value="ECO:0000318"/>
    <property type="project" value="GO_Central"/>
</dbReference>
<organism evidence="8 9">
    <name type="scientific">Zostera marina</name>
    <name type="common">Eelgrass</name>
    <dbReference type="NCBI Taxonomy" id="29655"/>
    <lineage>
        <taxon>Eukaryota</taxon>
        <taxon>Viridiplantae</taxon>
        <taxon>Streptophyta</taxon>
        <taxon>Embryophyta</taxon>
        <taxon>Tracheophyta</taxon>
        <taxon>Spermatophyta</taxon>
        <taxon>Magnoliopsida</taxon>
        <taxon>Liliopsida</taxon>
        <taxon>Zosteraceae</taxon>
        <taxon>Zostera</taxon>
    </lineage>
</organism>
<evidence type="ECO:0008006" key="10">
    <source>
        <dbReference type="Google" id="ProtNLM"/>
    </source>
</evidence>
<dbReference type="InterPro" id="IPR046965">
    <property type="entry name" value="Cyclin_A/B-like"/>
</dbReference>
<evidence type="ECO:0000259" key="7">
    <source>
        <dbReference type="SMART" id="SM01332"/>
    </source>
</evidence>
<reference evidence="9" key="1">
    <citation type="journal article" date="2016" name="Nature">
        <title>The genome of the seagrass Zostera marina reveals angiosperm adaptation to the sea.</title>
        <authorList>
            <person name="Olsen J.L."/>
            <person name="Rouze P."/>
            <person name="Verhelst B."/>
            <person name="Lin Y.-C."/>
            <person name="Bayer T."/>
            <person name="Collen J."/>
            <person name="Dattolo E."/>
            <person name="De Paoli E."/>
            <person name="Dittami S."/>
            <person name="Maumus F."/>
            <person name="Michel G."/>
            <person name="Kersting A."/>
            <person name="Lauritano C."/>
            <person name="Lohaus R."/>
            <person name="Toepel M."/>
            <person name="Tonon T."/>
            <person name="Vanneste K."/>
            <person name="Amirebrahimi M."/>
            <person name="Brakel J."/>
            <person name="Bostroem C."/>
            <person name="Chovatia M."/>
            <person name="Grimwood J."/>
            <person name="Jenkins J.W."/>
            <person name="Jueterbock A."/>
            <person name="Mraz A."/>
            <person name="Stam W.T."/>
            <person name="Tice H."/>
            <person name="Bornberg-Bauer E."/>
            <person name="Green P.J."/>
            <person name="Pearson G.A."/>
            <person name="Procaccini G."/>
            <person name="Duarte C.M."/>
            <person name="Schmutz J."/>
            <person name="Reusch T.B.H."/>
            <person name="Van de Peer Y."/>
        </authorList>
    </citation>
    <scope>NUCLEOTIDE SEQUENCE [LARGE SCALE GENOMIC DNA]</scope>
    <source>
        <strain evidence="9">cv. Finnish</strain>
    </source>
</reference>
<evidence type="ECO:0000313" key="8">
    <source>
        <dbReference type="EMBL" id="KMZ59255.1"/>
    </source>
</evidence>
<keyword evidence="4" id="KW-0131">Cell cycle</keyword>
<dbReference type="SUPFAM" id="SSF47954">
    <property type="entry name" value="Cyclin-like"/>
    <property type="match status" value="2"/>
</dbReference>
<dbReference type="OMA" id="PENHLEH"/>
<dbReference type="GO" id="GO:0000082">
    <property type="term" value="P:G1/S transition of mitotic cell cycle"/>
    <property type="evidence" value="ECO:0000318"/>
    <property type="project" value="GO_Central"/>
</dbReference>
<sequence>MVNSYNTTSTTTKDKRNVCVAGDLQTLRNSRVYGRLSVPKLFKIYTGSDKEKRAENEITTRNITVASRLSGRHLPATGRKPIPAQMAIKNITTHLVSIDPKKLAKTANKTTTKCNNSVKIKGTRKALTDVTNVETVRIQQLKDVRNSKTDIKKSDPVKSFHQPRIQLKNNTVSANVSSKKPFKEKITMMPRKPSGVKKSVPQNTFKYKKDRNPTTTDPENDIIICKQLKQESDLEKNHFTSLCYSNVNTSVAVTKVKQNKRRSFTSSIVDDCVQSCEMVKHPSIDDKTNPLEVSVYVEDIYYYYRNMELQNPLPENHLEHQVALTSKMRSILIDWLIDVHDKFDLMHETLFLMVELLDRALSMIPVKKSDIQLVGLTALLLASKYEDFWHPKIKELLSIAPAAYSRTEFLAMEKVILLKLRYRLNMPTPYVFMLRFLKASQSDEKVEHLSYYLIELSLVHYEALKLKPSLLSASAVYVARSTLQVIPAWSELLKKHTNYVETDLRNAADMILQFQRGASNTRLKSTYNKFLSPNKSSVAAIKALERLP</sequence>
<dbReference type="InterPro" id="IPR004367">
    <property type="entry name" value="Cyclin_C-dom"/>
</dbReference>
<feature type="domain" description="Cyclin C-terminal" evidence="7">
    <location>
        <begin position="427"/>
        <end position="544"/>
    </location>
</feature>
<evidence type="ECO:0000256" key="5">
    <source>
        <dbReference type="RuleBase" id="RU000383"/>
    </source>
</evidence>
<evidence type="ECO:0000256" key="4">
    <source>
        <dbReference type="ARBA" id="ARBA00023306"/>
    </source>
</evidence>
<dbReference type="AlphaFoldDB" id="A0A0K9NTI3"/>
<gene>
    <name evidence="8" type="ORF">ZOSMA_6G01900</name>
</gene>
<evidence type="ECO:0000256" key="1">
    <source>
        <dbReference type="ARBA" id="ARBA00006955"/>
    </source>
</evidence>
<dbReference type="SMART" id="SM01332">
    <property type="entry name" value="Cyclin_C"/>
    <property type="match status" value="1"/>
</dbReference>
<dbReference type="PANTHER" id="PTHR10177">
    <property type="entry name" value="CYCLINS"/>
    <property type="match status" value="1"/>
</dbReference>
<dbReference type="GO" id="GO:0005634">
    <property type="term" value="C:nucleus"/>
    <property type="evidence" value="ECO:0000318"/>
    <property type="project" value="GO_Central"/>
</dbReference>
<dbReference type="STRING" id="29655.A0A0K9NTI3"/>
<dbReference type="InterPro" id="IPR039361">
    <property type="entry name" value="Cyclin"/>
</dbReference>
<dbReference type="GO" id="GO:0051301">
    <property type="term" value="P:cell division"/>
    <property type="evidence" value="ECO:0007669"/>
    <property type="project" value="UniProtKB-KW"/>
</dbReference>
<dbReference type="SMART" id="SM00385">
    <property type="entry name" value="CYCLIN"/>
    <property type="match status" value="2"/>
</dbReference>
<evidence type="ECO:0000256" key="2">
    <source>
        <dbReference type="ARBA" id="ARBA00022618"/>
    </source>
</evidence>
<keyword evidence="3 5" id="KW-0195">Cyclin</keyword>
<accession>A0A0K9NTI3</accession>
<dbReference type="GO" id="GO:0016538">
    <property type="term" value="F:cyclin-dependent protein serine/threonine kinase regulator activity"/>
    <property type="evidence" value="ECO:0000318"/>
    <property type="project" value="GO_Central"/>
</dbReference>
<dbReference type="Pfam" id="PF00134">
    <property type="entry name" value="Cyclin_N"/>
    <property type="match status" value="1"/>
</dbReference>
<dbReference type="OrthoDB" id="5590282at2759"/>
<dbReference type="GO" id="GO:0005737">
    <property type="term" value="C:cytoplasm"/>
    <property type="evidence" value="ECO:0000318"/>
    <property type="project" value="GO_Central"/>
</dbReference>
<comment type="caution">
    <text evidence="8">The sequence shown here is derived from an EMBL/GenBank/DDBJ whole genome shotgun (WGS) entry which is preliminary data.</text>
</comment>
<feature type="domain" description="Cyclin-like" evidence="6">
    <location>
        <begin position="431"/>
        <end position="513"/>
    </location>
</feature>
<feature type="domain" description="Cyclin-like" evidence="6">
    <location>
        <begin position="334"/>
        <end position="418"/>
    </location>
</feature>
<dbReference type="Pfam" id="PF02984">
    <property type="entry name" value="Cyclin_C"/>
    <property type="match status" value="1"/>
</dbReference>
<dbReference type="InterPro" id="IPR006671">
    <property type="entry name" value="Cyclin_N"/>
</dbReference>
<evidence type="ECO:0000313" key="9">
    <source>
        <dbReference type="Proteomes" id="UP000036987"/>
    </source>
</evidence>
<proteinExistence type="inferred from homology"/>
<evidence type="ECO:0000259" key="6">
    <source>
        <dbReference type="SMART" id="SM00385"/>
    </source>
</evidence>
<name>A0A0K9NTI3_ZOSMR</name>
<dbReference type="FunFam" id="1.10.472.10:FF:000057">
    <property type="entry name" value="Cyclin N-terminal domain containing 2"/>
    <property type="match status" value="1"/>
</dbReference>
<dbReference type="Gene3D" id="1.10.472.10">
    <property type="entry name" value="Cyclin-like"/>
    <property type="match status" value="2"/>
</dbReference>
<dbReference type="EMBL" id="LFYR01001803">
    <property type="protein sequence ID" value="KMZ59255.1"/>
    <property type="molecule type" value="Genomic_DNA"/>
</dbReference>